<dbReference type="InterPro" id="IPR003591">
    <property type="entry name" value="Leu-rich_rpt_typical-subtyp"/>
</dbReference>
<name>A0A7L4CVZ4_9AVES</name>
<proteinExistence type="predicted"/>
<evidence type="ECO:0000313" key="10">
    <source>
        <dbReference type="Proteomes" id="UP000541249"/>
    </source>
</evidence>
<dbReference type="GO" id="GO:0038023">
    <property type="term" value="F:signaling receptor activity"/>
    <property type="evidence" value="ECO:0007669"/>
    <property type="project" value="TreeGrafter"/>
</dbReference>
<keyword evidence="3" id="KW-0812">Transmembrane</keyword>
<dbReference type="PANTHER" id="PTHR24365">
    <property type="entry name" value="TOLL-LIKE RECEPTOR"/>
    <property type="match status" value="1"/>
</dbReference>
<keyword evidence="7" id="KW-0472">Membrane</keyword>
<reference evidence="9 10" key="1">
    <citation type="submission" date="2019-09" db="EMBL/GenBank/DDBJ databases">
        <title>Bird 10,000 Genomes (B10K) Project - Family phase.</title>
        <authorList>
            <person name="Zhang G."/>
        </authorList>
    </citation>
    <scope>NUCLEOTIDE SEQUENCE [LARGE SCALE GENOMIC DNA]</scope>
    <source>
        <strain evidence="9">B10K-DU-002-51</strain>
        <tissue evidence="9">Muscle</tissue>
    </source>
</reference>
<evidence type="ECO:0000256" key="5">
    <source>
        <dbReference type="ARBA" id="ARBA00022737"/>
    </source>
</evidence>
<dbReference type="Proteomes" id="UP000541249">
    <property type="component" value="Unassembled WGS sequence"/>
</dbReference>
<keyword evidence="10" id="KW-1185">Reference proteome</keyword>
<keyword evidence="6" id="KW-1133">Transmembrane helix</keyword>
<dbReference type="PROSITE" id="PS51450">
    <property type="entry name" value="LRR"/>
    <property type="match status" value="2"/>
</dbReference>
<dbReference type="Gene3D" id="3.80.10.10">
    <property type="entry name" value="Ribonuclease Inhibitor"/>
    <property type="match status" value="1"/>
</dbReference>
<accession>A0A7L4CVZ4</accession>
<evidence type="ECO:0000256" key="4">
    <source>
        <dbReference type="ARBA" id="ARBA00022729"/>
    </source>
</evidence>
<dbReference type="PANTHER" id="PTHR24365:SF17">
    <property type="entry name" value="TOLL-LIKE RECEPTOR 2"/>
    <property type="match status" value="1"/>
</dbReference>
<evidence type="ECO:0000256" key="6">
    <source>
        <dbReference type="ARBA" id="ARBA00022989"/>
    </source>
</evidence>
<comment type="caution">
    <text evidence="9">The sequence shown here is derived from an EMBL/GenBank/DDBJ whole genome shotgun (WGS) entry which is preliminary data.</text>
</comment>
<keyword evidence="4" id="KW-0732">Signal</keyword>
<feature type="non-terminal residue" evidence="9">
    <location>
        <position position="1"/>
    </location>
</feature>
<evidence type="ECO:0000313" key="9">
    <source>
        <dbReference type="EMBL" id="NXW53797.1"/>
    </source>
</evidence>
<evidence type="ECO:0000256" key="1">
    <source>
        <dbReference type="ARBA" id="ARBA00004167"/>
    </source>
</evidence>
<dbReference type="SMART" id="SM00369">
    <property type="entry name" value="LRR_TYP"/>
    <property type="match status" value="7"/>
</dbReference>
<organism evidence="9 10">
    <name type="scientific">Eurystomus gularis</name>
    <dbReference type="NCBI Taxonomy" id="325343"/>
    <lineage>
        <taxon>Eukaryota</taxon>
        <taxon>Metazoa</taxon>
        <taxon>Chordata</taxon>
        <taxon>Craniata</taxon>
        <taxon>Vertebrata</taxon>
        <taxon>Euteleostomi</taxon>
        <taxon>Archelosauria</taxon>
        <taxon>Archosauria</taxon>
        <taxon>Dinosauria</taxon>
        <taxon>Saurischia</taxon>
        <taxon>Theropoda</taxon>
        <taxon>Coelurosauria</taxon>
        <taxon>Aves</taxon>
        <taxon>Neognathae</taxon>
        <taxon>Neoaves</taxon>
        <taxon>Telluraves</taxon>
        <taxon>Coraciimorphae</taxon>
        <taxon>Coraciiformes</taxon>
        <taxon>Coraciidae</taxon>
        <taxon>Eurystomus</taxon>
    </lineage>
</organism>
<dbReference type="InterPro" id="IPR001611">
    <property type="entry name" value="Leu-rich_rpt"/>
</dbReference>
<protein>
    <submittedName>
        <fullName evidence="9">TLR22 protein</fullName>
    </submittedName>
</protein>
<keyword evidence="2" id="KW-0433">Leucine-rich repeat</keyword>
<keyword evidence="5" id="KW-0677">Repeat</keyword>
<comment type="subcellular location">
    <subcellularLocation>
        <location evidence="1">Membrane</location>
        <topology evidence="1">Single-pass membrane protein</topology>
    </subcellularLocation>
</comment>
<dbReference type="SUPFAM" id="SSF52058">
    <property type="entry name" value="L domain-like"/>
    <property type="match status" value="1"/>
</dbReference>
<gene>
    <name evidence="9" type="primary">Tlr22_0</name>
    <name evidence="9" type="ORF">EURGUL_R00925</name>
</gene>
<dbReference type="GO" id="GO:0043235">
    <property type="term" value="C:receptor complex"/>
    <property type="evidence" value="ECO:0007669"/>
    <property type="project" value="TreeGrafter"/>
</dbReference>
<sequence>SCGATQLCNCSSMGLDYVPPGLTDKMTLLNLAHNRIKHIRSQDLQQAFNLRALLLQSNKISSIDKDSFHSLKKLELLDLTNNSLAQLSPAWFEHLFSLQHLYLQGNSYRDLGESSPFSSLRNLSSLHLGNPWFSTIRQGNFEGIELLDKLWIDGGSLSQYEPGSLKLIKKINHMVINLRNSSVFSAIVSDLLHSVLWLEVRKIEFSEPAEIQLLRVMSSSLAKKMSFKQILLTDATVPEIVSILEDMPKLVEVEMIDCRLLGTGQWEIQIQANQSHTLRVLTIKKLSIEQFYLFTDLQAVLGLLSRLTKVTVENTKVFLVPCRLSQNLLSLEYLDLSANLLGDQSLEHSACQGGWPSLRTLNLSQNSLSDLEMTSKSLSHLRNLILLDISQNNF</sequence>
<evidence type="ECO:0000256" key="8">
    <source>
        <dbReference type="ARBA" id="ARBA00023180"/>
    </source>
</evidence>
<evidence type="ECO:0000256" key="2">
    <source>
        <dbReference type="ARBA" id="ARBA00022614"/>
    </source>
</evidence>
<dbReference type="GO" id="GO:0005886">
    <property type="term" value="C:plasma membrane"/>
    <property type="evidence" value="ECO:0007669"/>
    <property type="project" value="TreeGrafter"/>
</dbReference>
<dbReference type="GO" id="GO:0006954">
    <property type="term" value="P:inflammatory response"/>
    <property type="evidence" value="ECO:0007669"/>
    <property type="project" value="TreeGrafter"/>
</dbReference>
<dbReference type="InterPro" id="IPR032675">
    <property type="entry name" value="LRR_dom_sf"/>
</dbReference>
<keyword evidence="8" id="KW-0325">Glycoprotein</keyword>
<dbReference type="AlphaFoldDB" id="A0A7L4CVZ4"/>
<dbReference type="GO" id="GO:0002224">
    <property type="term" value="P:toll-like receptor signaling pathway"/>
    <property type="evidence" value="ECO:0007669"/>
    <property type="project" value="TreeGrafter"/>
</dbReference>
<dbReference type="OrthoDB" id="1081807at2759"/>
<dbReference type="GO" id="GO:0042497">
    <property type="term" value="F:triacyl lipopeptide binding"/>
    <property type="evidence" value="ECO:0007669"/>
    <property type="project" value="TreeGrafter"/>
</dbReference>
<feature type="non-terminal residue" evidence="9">
    <location>
        <position position="394"/>
    </location>
</feature>
<dbReference type="Pfam" id="PF13855">
    <property type="entry name" value="LRR_8"/>
    <property type="match status" value="1"/>
</dbReference>
<evidence type="ECO:0000256" key="3">
    <source>
        <dbReference type="ARBA" id="ARBA00022692"/>
    </source>
</evidence>
<dbReference type="EMBL" id="VZZY01001498">
    <property type="protein sequence ID" value="NXW53797.1"/>
    <property type="molecule type" value="Genomic_DNA"/>
</dbReference>
<evidence type="ECO:0000256" key="7">
    <source>
        <dbReference type="ARBA" id="ARBA00023136"/>
    </source>
</evidence>